<protein>
    <recommendedName>
        <fullName evidence="5 8">Aldose 1-epimerase</fullName>
        <ecNumber evidence="4 8">5.1.3.3</ecNumber>
    </recommendedName>
</protein>
<evidence type="ECO:0000256" key="1">
    <source>
        <dbReference type="ARBA" id="ARBA00001614"/>
    </source>
</evidence>
<dbReference type="EC" id="5.1.3.3" evidence="4 8"/>
<dbReference type="NCBIfam" id="TIGR02636">
    <property type="entry name" value="galM_Leloir"/>
    <property type="match status" value="1"/>
</dbReference>
<comment type="pathway">
    <text evidence="2 8">Carbohydrate metabolism; hexose metabolism.</text>
</comment>
<dbReference type="UniPathway" id="UPA00242"/>
<dbReference type="InterPro" id="IPR018052">
    <property type="entry name" value="Ald1_epimerase_CS"/>
</dbReference>
<comment type="similarity">
    <text evidence="3 8">Belongs to the aldose epimerase family.</text>
</comment>
<dbReference type="InterPro" id="IPR014718">
    <property type="entry name" value="GH-type_carb-bd"/>
</dbReference>
<dbReference type="Pfam" id="PF01263">
    <property type="entry name" value="Aldose_epim"/>
    <property type="match status" value="1"/>
</dbReference>
<dbReference type="PROSITE" id="PS00545">
    <property type="entry name" value="ALDOSE_1_EPIMERASE"/>
    <property type="match status" value="1"/>
</dbReference>
<dbReference type="GO" id="GO:0030246">
    <property type="term" value="F:carbohydrate binding"/>
    <property type="evidence" value="ECO:0007669"/>
    <property type="project" value="InterPro"/>
</dbReference>
<dbReference type="RefSeq" id="WP_072063325.1">
    <property type="nucleotide sequence ID" value="NZ_CVRY01000002.1"/>
</dbReference>
<evidence type="ECO:0000256" key="9">
    <source>
        <dbReference type="PIRSR" id="PIRSR005096-1"/>
    </source>
</evidence>
<evidence type="ECO:0000256" key="6">
    <source>
        <dbReference type="ARBA" id="ARBA00023235"/>
    </source>
</evidence>
<dbReference type="PANTHER" id="PTHR10091">
    <property type="entry name" value="ALDOSE-1-EPIMERASE"/>
    <property type="match status" value="1"/>
</dbReference>
<feature type="binding site" evidence="10">
    <location>
        <position position="256"/>
    </location>
    <ligand>
        <name>beta-D-galactose</name>
        <dbReference type="ChEBI" id="CHEBI:27667"/>
    </ligand>
</feature>
<feature type="binding site" evidence="11">
    <location>
        <begin position="184"/>
        <end position="186"/>
    </location>
    <ligand>
        <name>beta-D-galactose</name>
        <dbReference type="ChEBI" id="CHEBI:27667"/>
    </ligand>
</feature>
<dbReference type="InterPro" id="IPR008183">
    <property type="entry name" value="Aldose_1/G6P_1-epimerase"/>
</dbReference>
<dbReference type="InterPro" id="IPR011013">
    <property type="entry name" value="Gal_mutarotase_sf_dom"/>
</dbReference>
<evidence type="ECO:0000313" key="12">
    <source>
        <dbReference type="EMBL" id="CRL60919.1"/>
    </source>
</evidence>
<gene>
    <name evidence="12" type="primary">galM</name>
    <name evidence="12" type="ORF">BN1804_01195</name>
</gene>
<dbReference type="SUPFAM" id="SSF74650">
    <property type="entry name" value="Galactose mutarotase-like"/>
    <property type="match status" value="1"/>
</dbReference>
<evidence type="ECO:0000256" key="5">
    <source>
        <dbReference type="ARBA" id="ARBA00014165"/>
    </source>
</evidence>
<accession>A0A0G4Q5K5</accession>
<sequence>MATNELRFLEPEQMTAQPASDGKPAQVVVLKNRFGMSISLMDIGATWLTCIVPVNGYRRDVLLGSADMNAHKQQTAYFGATVGRFANRIAGAKFVLEGQEYKISANEGKNTLHGGKQNFSHLRWGITAQSSQSVTFSLISSDGDQGFPGTVKVSVTYTLTDNNEVCIDYQAMSDKTTPLSLTNHAYFNLAGEHTERTALEHDLKICATHYLKNGKGNIPTGEFASVAGTGFDFCKLKRVGLDFMADECQKAANGYDHAFILDKKTIEDKKPVATVIAPEGELKMDVFTTMPSVQFYTGNFLAGTRGKSRHYGNYSGLALETQYFPDGPNHPEWHENQGVLPANTAWNSQTIYKFYS</sequence>
<dbReference type="InterPro" id="IPR013458">
    <property type="entry name" value="Ald_epimerase_bac"/>
</dbReference>
<comment type="catalytic activity">
    <reaction evidence="1 8">
        <text>alpha-D-glucose = beta-D-glucose</text>
        <dbReference type="Rhea" id="RHEA:10264"/>
        <dbReference type="ChEBI" id="CHEBI:15903"/>
        <dbReference type="ChEBI" id="CHEBI:17925"/>
        <dbReference type="EC" id="5.1.3.3"/>
    </reaction>
</comment>
<name>A0A0G4Q5K5_9GAMM</name>
<keyword evidence="7 8" id="KW-0119">Carbohydrate metabolism</keyword>
<dbReference type="Proteomes" id="UP000183920">
    <property type="component" value="Unassembled WGS sequence"/>
</dbReference>
<evidence type="ECO:0000256" key="3">
    <source>
        <dbReference type="ARBA" id="ARBA00006206"/>
    </source>
</evidence>
<dbReference type="AlphaFoldDB" id="A0A0G4Q5K5"/>
<feature type="active site" description="Proton acceptor" evidence="9">
    <location>
        <position position="320"/>
    </location>
</feature>
<dbReference type="CDD" id="cd09019">
    <property type="entry name" value="galactose_mutarotase_like"/>
    <property type="match status" value="1"/>
</dbReference>
<evidence type="ECO:0000313" key="13">
    <source>
        <dbReference type="Proteomes" id="UP000183920"/>
    </source>
</evidence>
<reference evidence="13" key="1">
    <citation type="submission" date="2015-06" db="EMBL/GenBank/DDBJ databases">
        <authorList>
            <person name="Urmite Genomes"/>
        </authorList>
    </citation>
    <scope>NUCLEOTIDE SEQUENCE [LARGE SCALE GENOMIC DNA]</scope>
    <source>
        <strain evidence="13">CSUR P1867</strain>
    </source>
</reference>
<dbReference type="GO" id="GO:0004034">
    <property type="term" value="F:aldose 1-epimerase activity"/>
    <property type="evidence" value="ECO:0007669"/>
    <property type="project" value="UniProtKB-EC"/>
</dbReference>
<evidence type="ECO:0000256" key="8">
    <source>
        <dbReference type="PIRNR" id="PIRNR005096"/>
    </source>
</evidence>
<dbReference type="PANTHER" id="PTHR10091:SF0">
    <property type="entry name" value="GALACTOSE MUTAROTASE"/>
    <property type="match status" value="1"/>
</dbReference>
<proteinExistence type="inferred from homology"/>
<dbReference type="PIRSF" id="PIRSF005096">
    <property type="entry name" value="GALM"/>
    <property type="match status" value="1"/>
</dbReference>
<dbReference type="Gene3D" id="2.70.98.10">
    <property type="match status" value="1"/>
</dbReference>
<dbReference type="GO" id="GO:0006006">
    <property type="term" value="P:glucose metabolic process"/>
    <property type="evidence" value="ECO:0007669"/>
    <property type="project" value="TreeGrafter"/>
</dbReference>
<dbReference type="GO" id="GO:0033499">
    <property type="term" value="P:galactose catabolic process via UDP-galactose, Leloir pathway"/>
    <property type="evidence" value="ECO:0007669"/>
    <property type="project" value="TreeGrafter"/>
</dbReference>
<evidence type="ECO:0000256" key="7">
    <source>
        <dbReference type="ARBA" id="ARBA00023277"/>
    </source>
</evidence>
<feature type="binding site" evidence="11">
    <location>
        <begin position="87"/>
        <end position="88"/>
    </location>
    <ligand>
        <name>beta-D-galactose</name>
        <dbReference type="ChEBI" id="CHEBI:27667"/>
    </ligand>
</feature>
<evidence type="ECO:0000256" key="10">
    <source>
        <dbReference type="PIRSR" id="PIRSR005096-2"/>
    </source>
</evidence>
<dbReference type="NCBIfam" id="NF008277">
    <property type="entry name" value="PRK11055.1"/>
    <property type="match status" value="1"/>
</dbReference>
<keyword evidence="6 8" id="KW-0413">Isomerase</keyword>
<evidence type="ECO:0000256" key="2">
    <source>
        <dbReference type="ARBA" id="ARBA00005028"/>
    </source>
</evidence>
<dbReference type="GO" id="GO:0005737">
    <property type="term" value="C:cytoplasm"/>
    <property type="evidence" value="ECO:0007669"/>
    <property type="project" value="TreeGrafter"/>
</dbReference>
<dbReference type="EMBL" id="CVRY01000002">
    <property type="protein sequence ID" value="CRL60919.1"/>
    <property type="molecule type" value="Genomic_DNA"/>
</dbReference>
<organism evidence="12 13">
    <name type="scientific">Proteus penneri</name>
    <dbReference type="NCBI Taxonomy" id="102862"/>
    <lineage>
        <taxon>Bacteria</taxon>
        <taxon>Pseudomonadati</taxon>
        <taxon>Pseudomonadota</taxon>
        <taxon>Gammaproteobacteria</taxon>
        <taxon>Enterobacterales</taxon>
        <taxon>Morganellaceae</taxon>
        <taxon>Proteus</taxon>
    </lineage>
</organism>
<dbReference type="InterPro" id="IPR047215">
    <property type="entry name" value="Galactose_mutarotase-like"/>
</dbReference>
<evidence type="ECO:0000256" key="4">
    <source>
        <dbReference type="ARBA" id="ARBA00013185"/>
    </source>
</evidence>
<feature type="active site" description="Proton donor" evidence="9">
    <location>
        <position position="184"/>
    </location>
</feature>
<dbReference type="InterPro" id="IPR015443">
    <property type="entry name" value="Aldose_1-epimerase"/>
</dbReference>
<evidence type="ECO:0000256" key="11">
    <source>
        <dbReference type="PIRSR" id="PIRSR005096-3"/>
    </source>
</evidence>